<evidence type="ECO:0000313" key="2">
    <source>
        <dbReference type="Proteomes" id="UP000091956"/>
    </source>
</evidence>
<gene>
    <name evidence="1" type="ORF">VE01_04396</name>
</gene>
<name>A0A1B8GNE8_9PEZI</name>
<reference evidence="1 2" key="1">
    <citation type="submission" date="2016-03" db="EMBL/GenBank/DDBJ databases">
        <title>Comparative genomics of Pseudogymnoascus destructans, the fungus causing white-nose syndrome of bats.</title>
        <authorList>
            <person name="Palmer J.M."/>
            <person name="Drees K.P."/>
            <person name="Foster J.T."/>
            <person name="Lindner D.L."/>
        </authorList>
    </citation>
    <scope>NUCLEOTIDE SEQUENCE [LARGE SCALE GENOMIC DNA]</scope>
    <source>
        <strain evidence="1 2">UAMH 10579</strain>
    </source>
</reference>
<dbReference type="RefSeq" id="XP_018131096.1">
    <property type="nucleotide sequence ID" value="XM_018273870.1"/>
</dbReference>
<dbReference type="AlphaFoldDB" id="A0A1B8GNE8"/>
<organism evidence="1 2">
    <name type="scientific">Pseudogymnoascus verrucosus</name>
    <dbReference type="NCBI Taxonomy" id="342668"/>
    <lineage>
        <taxon>Eukaryota</taxon>
        <taxon>Fungi</taxon>
        <taxon>Dikarya</taxon>
        <taxon>Ascomycota</taxon>
        <taxon>Pezizomycotina</taxon>
        <taxon>Leotiomycetes</taxon>
        <taxon>Thelebolales</taxon>
        <taxon>Thelebolaceae</taxon>
        <taxon>Pseudogymnoascus</taxon>
    </lineage>
</organism>
<dbReference type="GeneID" id="28837782"/>
<dbReference type="EMBL" id="KV460222">
    <property type="protein sequence ID" value="OBT97363.1"/>
    <property type="molecule type" value="Genomic_DNA"/>
</dbReference>
<sequence>MEFDTMIVGPSILKEVFGPPPPMPMVVKGLRLLTDTKWPKTKSRRPRVYIRTLCAATVSEYDSDEQWIFENRTTVQVSSLEDQ</sequence>
<dbReference type="Proteomes" id="UP000091956">
    <property type="component" value="Unassembled WGS sequence"/>
</dbReference>
<proteinExistence type="predicted"/>
<accession>A0A1B8GNE8</accession>
<protein>
    <submittedName>
        <fullName evidence="1">Uncharacterized protein</fullName>
    </submittedName>
</protein>
<evidence type="ECO:0000313" key="1">
    <source>
        <dbReference type="EMBL" id="OBT97363.1"/>
    </source>
</evidence>
<reference evidence="2" key="2">
    <citation type="journal article" date="2018" name="Nat. Commun.">
        <title>Extreme sensitivity to ultraviolet light in the fungal pathogen causing white-nose syndrome of bats.</title>
        <authorList>
            <person name="Palmer J.M."/>
            <person name="Drees K.P."/>
            <person name="Foster J.T."/>
            <person name="Lindner D.L."/>
        </authorList>
    </citation>
    <scope>NUCLEOTIDE SEQUENCE [LARGE SCALE GENOMIC DNA]</scope>
    <source>
        <strain evidence="2">UAMH 10579</strain>
    </source>
</reference>
<keyword evidence="2" id="KW-1185">Reference proteome</keyword>